<dbReference type="OrthoDB" id="10049357at2759"/>
<name>A0A6J2JR52_BOMMA</name>
<feature type="region of interest" description="Disordered" evidence="1">
    <location>
        <begin position="260"/>
        <end position="350"/>
    </location>
</feature>
<proteinExistence type="predicted"/>
<protein>
    <submittedName>
        <fullName evidence="3">Uncharacterized protein LOC114244212</fullName>
    </submittedName>
</protein>
<dbReference type="PANTHER" id="PTHR47331:SF1">
    <property type="entry name" value="GAG-LIKE PROTEIN"/>
    <property type="match status" value="1"/>
</dbReference>
<gene>
    <name evidence="3" type="primary">LOC114244212</name>
</gene>
<dbReference type="AlphaFoldDB" id="A0A6J2JR52"/>
<feature type="compositionally biased region" description="Basic and acidic residues" evidence="1">
    <location>
        <begin position="304"/>
        <end position="325"/>
    </location>
</feature>
<evidence type="ECO:0000313" key="3">
    <source>
        <dbReference type="RefSeq" id="XP_028031763.1"/>
    </source>
</evidence>
<accession>A0A6J2JR52</accession>
<organism evidence="2 3">
    <name type="scientific">Bombyx mandarina</name>
    <name type="common">Wild silk moth</name>
    <name type="synonym">Wild silkworm</name>
    <dbReference type="NCBI Taxonomy" id="7092"/>
    <lineage>
        <taxon>Eukaryota</taxon>
        <taxon>Metazoa</taxon>
        <taxon>Ecdysozoa</taxon>
        <taxon>Arthropoda</taxon>
        <taxon>Hexapoda</taxon>
        <taxon>Insecta</taxon>
        <taxon>Pterygota</taxon>
        <taxon>Neoptera</taxon>
        <taxon>Endopterygota</taxon>
        <taxon>Lepidoptera</taxon>
        <taxon>Glossata</taxon>
        <taxon>Ditrysia</taxon>
        <taxon>Bombycoidea</taxon>
        <taxon>Bombycidae</taxon>
        <taxon>Bombycinae</taxon>
        <taxon>Bombyx</taxon>
    </lineage>
</organism>
<sequence length="350" mass="40031">MRTGRRDQPVASRTPLGWVVHGAHPGGKRQRVNFVAHATTADANMDEALRHYFAIEGLTVAAKTPKNDPDERALKILQETTQQRPDGRYETALLWREEGLKMPNNFEAALNRLTSVEKKLEKDPNLKERYKQRTNALVAKGYAEVTPSTGTKKRTRYLPHFDVTHPKKQEKIRVVHDADAKNRGKKPKRLPAHRPGPAAVAARSDDALQAARRRRLRGHCGDVYTYRRPKREPRRAPVLVEGGPFTGAYRIPDEVHRLRRDKLTRNHHLREEPTAVPGRRRPEAPHVSGHQQVRPRRRVVLARGDARRGDEDLPSHRPSRNREANFDTASRATSRRDEQLHGRGRHGRTQ</sequence>
<keyword evidence="2" id="KW-1185">Reference proteome</keyword>
<feature type="compositionally biased region" description="Basic residues" evidence="1">
    <location>
        <begin position="183"/>
        <end position="192"/>
    </location>
</feature>
<reference evidence="3" key="1">
    <citation type="submission" date="2025-08" db="UniProtKB">
        <authorList>
            <consortium name="RefSeq"/>
        </authorList>
    </citation>
    <scope>IDENTIFICATION</scope>
    <source>
        <tissue evidence="3">Silk gland</tissue>
    </source>
</reference>
<feature type="region of interest" description="Disordered" evidence="1">
    <location>
        <begin position="179"/>
        <end position="204"/>
    </location>
</feature>
<evidence type="ECO:0000313" key="2">
    <source>
        <dbReference type="Proteomes" id="UP000504629"/>
    </source>
</evidence>
<dbReference type="PANTHER" id="PTHR47331">
    <property type="entry name" value="PHD-TYPE DOMAIN-CONTAINING PROTEIN"/>
    <property type="match status" value="1"/>
</dbReference>
<dbReference type="KEGG" id="bman:114244212"/>
<feature type="compositionally biased region" description="Basic and acidic residues" evidence="1">
    <location>
        <begin position="260"/>
        <end position="273"/>
    </location>
</feature>
<dbReference type="RefSeq" id="XP_028031763.1">
    <property type="nucleotide sequence ID" value="XM_028175962.1"/>
</dbReference>
<dbReference type="GeneID" id="114244212"/>
<evidence type="ECO:0000256" key="1">
    <source>
        <dbReference type="SAM" id="MobiDB-lite"/>
    </source>
</evidence>
<dbReference type="Proteomes" id="UP000504629">
    <property type="component" value="Unplaced"/>
</dbReference>